<proteinExistence type="predicted"/>
<sequence>MQTPQTAAPSKVGFVTSSGKIVPAMLVRWKGNTPILRLRQNIRPALSSEQQALIDALGARKSLLEKGPLLFGSPEGKLWDSLDKQILGINPRPGMQRNLFAADPASVVFSKPASPTVVPVPQIESRRQSLISSVKRVLAMQLSPPRKLALLRKMGHYFNDLNQAEKAAAWAQTRLPKPKAKTQ</sequence>
<reference evidence="1 2" key="1">
    <citation type="journal article" date="2016" name="Nat. Commun.">
        <title>Thousands of microbial genomes shed light on interconnected biogeochemical processes in an aquifer system.</title>
        <authorList>
            <person name="Anantharaman K."/>
            <person name="Brown C.T."/>
            <person name="Hug L.A."/>
            <person name="Sharon I."/>
            <person name="Castelle C.J."/>
            <person name="Probst A.J."/>
            <person name="Thomas B.C."/>
            <person name="Singh A."/>
            <person name="Wilkins M.J."/>
            <person name="Karaoz U."/>
            <person name="Brodie E.L."/>
            <person name="Williams K.H."/>
            <person name="Hubbard S.S."/>
            <person name="Banfield J.F."/>
        </authorList>
    </citation>
    <scope>NUCLEOTIDE SEQUENCE [LARGE SCALE GENOMIC DNA]</scope>
</reference>
<evidence type="ECO:0000313" key="2">
    <source>
        <dbReference type="Proteomes" id="UP000178395"/>
    </source>
</evidence>
<gene>
    <name evidence="1" type="ORF">A2W39_01760</name>
</gene>
<dbReference type="Proteomes" id="UP000178395">
    <property type="component" value="Unassembled WGS sequence"/>
</dbReference>
<name>A0A1F5BYZ4_9BACT</name>
<organism evidence="1 2">
    <name type="scientific">Candidatus Azambacteria bacterium RIFCSPHIGHO2_01_46_10</name>
    <dbReference type="NCBI Taxonomy" id="1797293"/>
    <lineage>
        <taxon>Bacteria</taxon>
        <taxon>Candidatus Azamiibacteriota</taxon>
    </lineage>
</organism>
<comment type="caution">
    <text evidence="1">The sequence shown here is derived from an EMBL/GenBank/DDBJ whole genome shotgun (WGS) entry which is preliminary data.</text>
</comment>
<protein>
    <submittedName>
        <fullName evidence="1">Uncharacterized protein</fullName>
    </submittedName>
</protein>
<accession>A0A1F5BYZ4</accession>
<dbReference type="AlphaFoldDB" id="A0A1F5BYZ4"/>
<dbReference type="EMBL" id="MEYJ01000020">
    <property type="protein sequence ID" value="OGD35814.1"/>
    <property type="molecule type" value="Genomic_DNA"/>
</dbReference>
<evidence type="ECO:0000313" key="1">
    <source>
        <dbReference type="EMBL" id="OGD35814.1"/>
    </source>
</evidence>